<proteinExistence type="predicted"/>
<reference evidence="3" key="1">
    <citation type="journal article" date="2015" name="Genome Announc.">
        <title>Draft Genome Sequence of Thiostrepton-Producing Streptomyces azureus ATCC 14921.</title>
        <authorList>
            <person name="Sakihara K."/>
            <person name="Maeda J."/>
            <person name="Tashiro K."/>
            <person name="Fujino Y."/>
            <person name="Kuhara S."/>
            <person name="Ohshima T."/>
            <person name="Ogata S."/>
            <person name="Doi K."/>
        </authorList>
    </citation>
    <scope>NUCLEOTIDE SEQUENCE [LARGE SCALE GENOMIC DNA]</scope>
    <source>
        <strain evidence="3">ATCC14921</strain>
    </source>
</reference>
<feature type="compositionally biased region" description="Basic and acidic residues" evidence="1">
    <location>
        <begin position="167"/>
        <end position="177"/>
    </location>
</feature>
<dbReference type="AlphaFoldDB" id="A0A0K8PWU4"/>
<keyword evidence="2" id="KW-0732">Signal</keyword>
<dbReference type="Pfam" id="PF03995">
    <property type="entry name" value="Inhibitor_I36"/>
    <property type="match status" value="1"/>
</dbReference>
<feature type="chain" id="PRO_5005514475" description="Peptidase inhibitor family I36" evidence="2">
    <location>
        <begin position="21"/>
        <end position="207"/>
    </location>
</feature>
<evidence type="ECO:0000313" key="3">
    <source>
        <dbReference type="EMBL" id="GAP52372.1"/>
    </source>
</evidence>
<dbReference type="InterPro" id="IPR011024">
    <property type="entry name" value="G_crystallin-like"/>
</dbReference>
<dbReference type="Proteomes" id="UP000053859">
    <property type="component" value="Unassembled WGS sequence"/>
</dbReference>
<evidence type="ECO:0000256" key="2">
    <source>
        <dbReference type="SAM" id="SignalP"/>
    </source>
</evidence>
<feature type="region of interest" description="Disordered" evidence="1">
    <location>
        <begin position="115"/>
        <end position="207"/>
    </location>
</feature>
<evidence type="ECO:0000256" key="1">
    <source>
        <dbReference type="SAM" id="MobiDB-lite"/>
    </source>
</evidence>
<protein>
    <recommendedName>
        <fullName evidence="5">Peptidase inhibitor family I36</fullName>
    </recommendedName>
</protein>
<organism evidence="3 4">
    <name type="scientific">Streptomyces azureus</name>
    <dbReference type="NCBI Taxonomy" id="146537"/>
    <lineage>
        <taxon>Bacteria</taxon>
        <taxon>Bacillati</taxon>
        <taxon>Actinomycetota</taxon>
        <taxon>Actinomycetes</taxon>
        <taxon>Kitasatosporales</taxon>
        <taxon>Streptomycetaceae</taxon>
        <taxon>Streptomyces</taxon>
    </lineage>
</organism>
<gene>
    <name evidence="3" type="ORF">SAZU_7247</name>
</gene>
<keyword evidence="4" id="KW-1185">Reference proteome</keyword>
<evidence type="ECO:0008006" key="5">
    <source>
        <dbReference type="Google" id="ProtNLM"/>
    </source>
</evidence>
<dbReference type="Gene3D" id="2.60.20.10">
    <property type="entry name" value="Crystallins"/>
    <property type="match status" value="1"/>
</dbReference>
<dbReference type="PATRIC" id="fig|146537.3.peg.7620"/>
<evidence type="ECO:0000313" key="4">
    <source>
        <dbReference type="Proteomes" id="UP000053859"/>
    </source>
</evidence>
<feature type="signal peptide" evidence="2">
    <location>
        <begin position="1"/>
        <end position="20"/>
    </location>
</feature>
<dbReference type="SUPFAM" id="SSF49695">
    <property type="entry name" value="gamma-Crystallin-like"/>
    <property type="match status" value="1"/>
</dbReference>
<sequence>MRAAAIASLALAPLAVPASAYSTPGAVKAAIDCPSGYVCIYPEINFGGQPWGQRAVDGSVKDLPSAIRDRGSSIRDNSDRTARVYEKRNHSGRHVCVTRSGGSIHDLRGYNLNDRTRSLKNNRNDCGCPSPTHRWQAPDAYTAVSPARRAKPGGADQHARRVGRSPARPDMRTHRGEPSAFSYQDRSPYPQVKGNGPADRSSCTSRQ</sequence>
<name>A0A0K8PWU4_STRAJ</name>
<accession>A0A0K8PWU4</accession>
<dbReference type="EMBL" id="DF968422">
    <property type="protein sequence ID" value="GAP52372.1"/>
    <property type="molecule type" value="Genomic_DNA"/>
</dbReference>